<dbReference type="EMBL" id="SZZH01000001">
    <property type="protein sequence ID" value="TKV60739.1"/>
    <property type="molecule type" value="Genomic_DNA"/>
</dbReference>
<evidence type="ECO:0000313" key="3">
    <source>
        <dbReference type="Proteomes" id="UP000306985"/>
    </source>
</evidence>
<gene>
    <name evidence="2" type="ORF">FDO65_03405</name>
</gene>
<feature type="compositionally biased region" description="Basic and acidic residues" evidence="1">
    <location>
        <begin position="137"/>
        <end position="149"/>
    </location>
</feature>
<reference evidence="2 3" key="1">
    <citation type="submission" date="2019-05" db="EMBL/GenBank/DDBJ databases">
        <title>Nakamurella sp. N5BH11, whole genome shotgun sequence.</title>
        <authorList>
            <person name="Tuo L."/>
        </authorList>
    </citation>
    <scope>NUCLEOTIDE SEQUENCE [LARGE SCALE GENOMIC DNA]</scope>
    <source>
        <strain evidence="2 3">N5BH11</strain>
    </source>
</reference>
<comment type="caution">
    <text evidence="2">The sequence shown here is derived from an EMBL/GenBank/DDBJ whole genome shotgun (WGS) entry which is preliminary data.</text>
</comment>
<evidence type="ECO:0000313" key="2">
    <source>
        <dbReference type="EMBL" id="TKV60739.1"/>
    </source>
</evidence>
<evidence type="ECO:0008006" key="4">
    <source>
        <dbReference type="Google" id="ProtNLM"/>
    </source>
</evidence>
<keyword evidence="3" id="KW-1185">Reference proteome</keyword>
<protein>
    <recommendedName>
        <fullName evidence="4">RCK N-terminal domain-containing protein</fullName>
    </recommendedName>
</protein>
<feature type="region of interest" description="Disordered" evidence="1">
    <location>
        <begin position="105"/>
        <end position="149"/>
    </location>
</feature>
<dbReference type="Proteomes" id="UP000306985">
    <property type="component" value="Unassembled WGS sequence"/>
</dbReference>
<dbReference type="AlphaFoldDB" id="A0A4U6QKE6"/>
<proteinExistence type="predicted"/>
<evidence type="ECO:0000256" key="1">
    <source>
        <dbReference type="SAM" id="MobiDB-lite"/>
    </source>
</evidence>
<dbReference type="RefSeq" id="WP_137448042.1">
    <property type="nucleotide sequence ID" value="NZ_SZZH01000001.1"/>
</dbReference>
<name>A0A4U6QKE6_9ACTN</name>
<organism evidence="2 3">
    <name type="scientific">Nakamurella flava</name>
    <dbReference type="NCBI Taxonomy" id="2576308"/>
    <lineage>
        <taxon>Bacteria</taxon>
        <taxon>Bacillati</taxon>
        <taxon>Actinomycetota</taxon>
        <taxon>Actinomycetes</taxon>
        <taxon>Nakamurellales</taxon>
        <taxon>Nakamurellaceae</taxon>
        <taxon>Nakamurella</taxon>
    </lineage>
</organism>
<sequence length="149" mass="15121">MVTAEPGAGVSGVIVCGGHPEVRDAMVAALLARGQHAAAFETADVRSGVGPRTSALVVILTRSADELDLIAWAAGSPVRVVAVHGPADVRGREAARQAGADVLLPRSGRTSPLTDALLAPISRSIGGSDPAGLPDQPHAEDTRSARPTR</sequence>
<accession>A0A4U6QKE6</accession>